<name>A0A0E9VVK5_ANGAN</name>
<proteinExistence type="predicted"/>
<dbReference type="EMBL" id="GBXM01027314">
    <property type="protein sequence ID" value="JAH81263.1"/>
    <property type="molecule type" value="Transcribed_RNA"/>
</dbReference>
<sequence length="71" mass="8261">MLLLWTKSCRLEYQSVSKGLAHSSPCVFPHKCKGFSNSTKQNFCWHLFYKYTHFTICCQFACTCLLTLESI</sequence>
<reference evidence="1" key="2">
    <citation type="journal article" date="2015" name="Fish Shellfish Immunol.">
        <title>Early steps in the European eel (Anguilla anguilla)-Vibrio vulnificus interaction in the gills: Role of the RtxA13 toxin.</title>
        <authorList>
            <person name="Callol A."/>
            <person name="Pajuelo D."/>
            <person name="Ebbesson L."/>
            <person name="Teles M."/>
            <person name="MacKenzie S."/>
            <person name="Amaro C."/>
        </authorList>
    </citation>
    <scope>NUCLEOTIDE SEQUENCE</scope>
</reference>
<evidence type="ECO:0000313" key="1">
    <source>
        <dbReference type="EMBL" id="JAH81263.1"/>
    </source>
</evidence>
<accession>A0A0E9VVK5</accession>
<protein>
    <submittedName>
        <fullName evidence="1">Uncharacterized protein</fullName>
    </submittedName>
</protein>
<reference evidence="1" key="1">
    <citation type="submission" date="2014-11" db="EMBL/GenBank/DDBJ databases">
        <authorList>
            <person name="Amaro Gonzalez C."/>
        </authorList>
    </citation>
    <scope>NUCLEOTIDE SEQUENCE</scope>
</reference>
<organism evidence="1">
    <name type="scientific">Anguilla anguilla</name>
    <name type="common">European freshwater eel</name>
    <name type="synonym">Muraena anguilla</name>
    <dbReference type="NCBI Taxonomy" id="7936"/>
    <lineage>
        <taxon>Eukaryota</taxon>
        <taxon>Metazoa</taxon>
        <taxon>Chordata</taxon>
        <taxon>Craniata</taxon>
        <taxon>Vertebrata</taxon>
        <taxon>Euteleostomi</taxon>
        <taxon>Actinopterygii</taxon>
        <taxon>Neopterygii</taxon>
        <taxon>Teleostei</taxon>
        <taxon>Anguilliformes</taxon>
        <taxon>Anguillidae</taxon>
        <taxon>Anguilla</taxon>
    </lineage>
</organism>
<dbReference type="AlphaFoldDB" id="A0A0E9VVK5"/>